<dbReference type="Pfam" id="PF02076">
    <property type="entry name" value="STE3"/>
    <property type="match status" value="1"/>
</dbReference>
<keyword evidence="6" id="KW-0297">G-protein coupled receptor</keyword>
<feature type="transmembrane region" description="Helical" evidence="10">
    <location>
        <begin position="193"/>
        <end position="210"/>
    </location>
</feature>
<evidence type="ECO:0000256" key="6">
    <source>
        <dbReference type="ARBA" id="ARBA00023040"/>
    </source>
</evidence>
<dbReference type="VEuPathDB" id="FungiDB:VP01_1672g3"/>
<accession>A0A0L6VG68</accession>
<feature type="transmembrane region" description="Helical" evidence="10">
    <location>
        <begin position="383"/>
        <end position="403"/>
    </location>
</feature>
<keyword evidence="3" id="KW-0589">Pheromone response</keyword>
<gene>
    <name evidence="11" type="ORF">VP01_1672g3</name>
</gene>
<evidence type="ECO:0000313" key="12">
    <source>
        <dbReference type="Proteomes" id="UP000037035"/>
    </source>
</evidence>
<feature type="transmembrane region" description="Helical" evidence="10">
    <location>
        <begin position="295"/>
        <end position="315"/>
    </location>
</feature>
<comment type="similarity">
    <text evidence="2">Belongs to the G-protein coupled receptor 4 family.</text>
</comment>
<dbReference type="PANTHER" id="PTHR28097:SF1">
    <property type="entry name" value="PHEROMONE A FACTOR RECEPTOR"/>
    <property type="match status" value="1"/>
</dbReference>
<evidence type="ECO:0000256" key="1">
    <source>
        <dbReference type="ARBA" id="ARBA00004141"/>
    </source>
</evidence>
<evidence type="ECO:0000256" key="3">
    <source>
        <dbReference type="ARBA" id="ARBA00022507"/>
    </source>
</evidence>
<evidence type="ECO:0000256" key="9">
    <source>
        <dbReference type="ARBA" id="ARBA00023224"/>
    </source>
</evidence>
<protein>
    <submittedName>
        <fullName evidence="11">Uncharacterized protein</fullName>
    </submittedName>
</protein>
<dbReference type="GO" id="GO:0004932">
    <property type="term" value="F:mating-type factor pheromone receptor activity"/>
    <property type="evidence" value="ECO:0007669"/>
    <property type="project" value="InterPro"/>
</dbReference>
<comment type="subcellular location">
    <subcellularLocation>
        <location evidence="1">Membrane</location>
        <topology evidence="1">Multi-pass membrane protein</topology>
    </subcellularLocation>
</comment>
<feature type="transmembrane region" description="Helical" evidence="10">
    <location>
        <begin position="164"/>
        <end position="187"/>
    </location>
</feature>
<sequence length="566" mass="62829">MQSLDLDDIFYRESFQDLLGGDSMTEYSTVADGLCDICGGLPVAHAYMTPKELKAKVSSVQVVRTRVTPLFTIFHVQPPRSTPEHPEALLSLRSLRVWELHTEFTDPGSPATMFLAHFQAGAPLFRVLLTKDQLPSHIDGLLQQLKSEFALASTSLLHIMTSQFIAYLFLSLLCALINIAPAVSHLIQGHSGPASFGIWVVVLNLLGFVSPNLTKSSMVFCGSTMLKTRLRFSATFLPRQTSVAKLTNLPQLTMVGPLGLLIANCCIIRYLARIVTPNAHVEDNSTARVRIWSDYALSFGVPALIAILSVVFQVARYEVEVLVGCSNVSVLAWPTMFIFIIWSPIMCGIACGYAIYVLYWLVRQHNELSQLIAKSRTPLNKSRFIRMCALAATYLCVSAPYTIAGTVTILNDIGPFVPWRSWGYIHDDDNKLSDVRQNASYQLNVRDWLSVTAGLTVFFFFSFANESIAVYVKLARSLHLDTLVQPTTDWLQRRAIPSGSLMTTLDQSKHPLECAGCGQPKMTFRGYPNFHKISRPPRSGSVNDTSSPNAILISVVQHTKPDFFEV</sequence>
<evidence type="ECO:0000256" key="5">
    <source>
        <dbReference type="ARBA" id="ARBA00022989"/>
    </source>
</evidence>
<dbReference type="Proteomes" id="UP000037035">
    <property type="component" value="Unassembled WGS sequence"/>
</dbReference>
<dbReference type="GO" id="GO:0005886">
    <property type="term" value="C:plasma membrane"/>
    <property type="evidence" value="ECO:0007669"/>
    <property type="project" value="TreeGrafter"/>
</dbReference>
<dbReference type="EMBL" id="LAVV01006473">
    <property type="protein sequence ID" value="KNZ59729.1"/>
    <property type="molecule type" value="Genomic_DNA"/>
</dbReference>
<organism evidence="11 12">
    <name type="scientific">Puccinia sorghi</name>
    <dbReference type="NCBI Taxonomy" id="27349"/>
    <lineage>
        <taxon>Eukaryota</taxon>
        <taxon>Fungi</taxon>
        <taxon>Dikarya</taxon>
        <taxon>Basidiomycota</taxon>
        <taxon>Pucciniomycotina</taxon>
        <taxon>Pucciniomycetes</taxon>
        <taxon>Pucciniales</taxon>
        <taxon>Pucciniaceae</taxon>
        <taxon>Puccinia</taxon>
    </lineage>
</organism>
<evidence type="ECO:0000256" key="10">
    <source>
        <dbReference type="SAM" id="Phobius"/>
    </source>
</evidence>
<keyword evidence="12" id="KW-1185">Reference proteome</keyword>
<dbReference type="OrthoDB" id="2874149at2759"/>
<feature type="transmembrane region" description="Helical" evidence="10">
    <location>
        <begin position="335"/>
        <end position="362"/>
    </location>
</feature>
<dbReference type="GO" id="GO:0000750">
    <property type="term" value="P:pheromone-dependent signal transduction involved in conjugation with cellular fusion"/>
    <property type="evidence" value="ECO:0007669"/>
    <property type="project" value="TreeGrafter"/>
</dbReference>
<keyword evidence="8" id="KW-0675">Receptor</keyword>
<keyword evidence="5 10" id="KW-1133">Transmembrane helix</keyword>
<comment type="caution">
    <text evidence="11">The sequence shown here is derived from an EMBL/GenBank/DDBJ whole genome shotgun (WGS) entry which is preliminary data.</text>
</comment>
<name>A0A0L6VG68_9BASI</name>
<keyword evidence="4 10" id="KW-0812">Transmembrane</keyword>
<keyword evidence="9" id="KW-0807">Transducer</keyword>
<evidence type="ECO:0000256" key="4">
    <source>
        <dbReference type="ARBA" id="ARBA00022692"/>
    </source>
</evidence>
<keyword evidence="7 10" id="KW-0472">Membrane</keyword>
<evidence type="ECO:0000256" key="8">
    <source>
        <dbReference type="ARBA" id="ARBA00023170"/>
    </source>
</evidence>
<feature type="transmembrane region" description="Helical" evidence="10">
    <location>
        <begin position="448"/>
        <end position="472"/>
    </location>
</feature>
<dbReference type="InterPro" id="IPR001499">
    <property type="entry name" value="GPCR_STE3"/>
</dbReference>
<evidence type="ECO:0000313" key="11">
    <source>
        <dbReference type="EMBL" id="KNZ59729.1"/>
    </source>
</evidence>
<proteinExistence type="inferred from homology"/>
<dbReference type="AlphaFoldDB" id="A0A0L6VG68"/>
<reference evidence="11 12" key="1">
    <citation type="submission" date="2015-08" db="EMBL/GenBank/DDBJ databases">
        <title>Next Generation Sequencing and Analysis of the Genome of Puccinia sorghi L Schw, the Causal Agent of Maize Common Rust.</title>
        <authorList>
            <person name="Rochi L."/>
            <person name="Burguener G."/>
            <person name="Darino M."/>
            <person name="Turjanski A."/>
            <person name="Kreff E."/>
            <person name="Dieguez M.J."/>
            <person name="Sacco F."/>
        </authorList>
    </citation>
    <scope>NUCLEOTIDE SEQUENCE [LARGE SCALE GENOMIC DNA]</scope>
    <source>
        <strain evidence="11 12">RO10H11247</strain>
    </source>
</reference>
<dbReference type="PANTHER" id="PTHR28097">
    <property type="entry name" value="PHEROMONE A FACTOR RECEPTOR"/>
    <property type="match status" value="1"/>
</dbReference>
<evidence type="ECO:0000256" key="2">
    <source>
        <dbReference type="ARBA" id="ARBA00011085"/>
    </source>
</evidence>
<evidence type="ECO:0000256" key="7">
    <source>
        <dbReference type="ARBA" id="ARBA00023136"/>
    </source>
</evidence>